<feature type="region of interest" description="Disordered" evidence="1">
    <location>
        <begin position="1"/>
        <end position="54"/>
    </location>
</feature>
<protein>
    <submittedName>
        <fullName evidence="2">Uncharacterized protein</fullName>
    </submittedName>
</protein>
<reference evidence="2" key="1">
    <citation type="submission" date="2020-03" db="EMBL/GenBank/DDBJ databases">
        <authorList>
            <person name="Weist P."/>
        </authorList>
    </citation>
    <scope>NUCLEOTIDE SEQUENCE</scope>
</reference>
<dbReference type="EMBL" id="CADEAL010000071">
    <property type="protein sequence ID" value="CAB1413814.1"/>
    <property type="molecule type" value="Genomic_DNA"/>
</dbReference>
<proteinExistence type="predicted"/>
<feature type="compositionally biased region" description="Basic and acidic residues" evidence="1">
    <location>
        <begin position="12"/>
        <end position="22"/>
    </location>
</feature>
<feature type="compositionally biased region" description="Polar residues" evidence="1">
    <location>
        <begin position="104"/>
        <end position="114"/>
    </location>
</feature>
<evidence type="ECO:0000313" key="3">
    <source>
        <dbReference type="Proteomes" id="UP001153269"/>
    </source>
</evidence>
<organism evidence="2 3">
    <name type="scientific">Pleuronectes platessa</name>
    <name type="common">European plaice</name>
    <dbReference type="NCBI Taxonomy" id="8262"/>
    <lineage>
        <taxon>Eukaryota</taxon>
        <taxon>Metazoa</taxon>
        <taxon>Chordata</taxon>
        <taxon>Craniata</taxon>
        <taxon>Vertebrata</taxon>
        <taxon>Euteleostomi</taxon>
        <taxon>Actinopterygii</taxon>
        <taxon>Neopterygii</taxon>
        <taxon>Teleostei</taxon>
        <taxon>Neoteleostei</taxon>
        <taxon>Acanthomorphata</taxon>
        <taxon>Carangaria</taxon>
        <taxon>Pleuronectiformes</taxon>
        <taxon>Pleuronectoidei</taxon>
        <taxon>Pleuronectidae</taxon>
        <taxon>Pleuronectes</taxon>
    </lineage>
</organism>
<accession>A0A9N7TKR2</accession>
<gene>
    <name evidence="2" type="ORF">PLEPLA_LOCUS1516</name>
</gene>
<dbReference type="AlphaFoldDB" id="A0A9N7TKR2"/>
<name>A0A9N7TKR2_PLEPL</name>
<dbReference type="Proteomes" id="UP001153269">
    <property type="component" value="Unassembled WGS sequence"/>
</dbReference>
<evidence type="ECO:0000313" key="2">
    <source>
        <dbReference type="EMBL" id="CAB1413814.1"/>
    </source>
</evidence>
<comment type="caution">
    <text evidence="2">The sequence shown here is derived from an EMBL/GenBank/DDBJ whole genome shotgun (WGS) entry which is preliminary data.</text>
</comment>
<sequence length="136" mass="15475">MKSVSHISSAERPTDTVNKEARASSLERPPPRHLLSGQNWANEASRRGVPGKHQNLVLLPPVCSQRLKDVELLLLHVRSLVASLELNEFMKLVLEAERKESQQRTESQQRGQSPSREDRHRTRQQAKDMSSHEDAL</sequence>
<evidence type="ECO:0000256" key="1">
    <source>
        <dbReference type="SAM" id="MobiDB-lite"/>
    </source>
</evidence>
<keyword evidence="3" id="KW-1185">Reference proteome</keyword>
<feature type="compositionally biased region" description="Basic and acidic residues" evidence="1">
    <location>
        <begin position="115"/>
        <end position="136"/>
    </location>
</feature>
<feature type="region of interest" description="Disordered" evidence="1">
    <location>
        <begin position="98"/>
        <end position="136"/>
    </location>
</feature>